<organism evidence="3 4">
    <name type="scientific">Dovyalis caffra</name>
    <dbReference type="NCBI Taxonomy" id="77055"/>
    <lineage>
        <taxon>Eukaryota</taxon>
        <taxon>Viridiplantae</taxon>
        <taxon>Streptophyta</taxon>
        <taxon>Embryophyta</taxon>
        <taxon>Tracheophyta</taxon>
        <taxon>Spermatophyta</taxon>
        <taxon>Magnoliopsida</taxon>
        <taxon>eudicotyledons</taxon>
        <taxon>Gunneridae</taxon>
        <taxon>Pentapetalae</taxon>
        <taxon>rosids</taxon>
        <taxon>fabids</taxon>
        <taxon>Malpighiales</taxon>
        <taxon>Salicaceae</taxon>
        <taxon>Flacourtieae</taxon>
        <taxon>Dovyalis</taxon>
    </lineage>
</organism>
<keyword evidence="1" id="KW-0175">Coiled coil</keyword>
<feature type="region of interest" description="Disordered" evidence="2">
    <location>
        <begin position="137"/>
        <end position="162"/>
    </location>
</feature>
<protein>
    <submittedName>
        <fullName evidence="3">Uncharacterized protein</fullName>
    </submittedName>
</protein>
<sequence>MAFGSQLAVEFEEGENFNIRILREKISAFMSKHFTEVEELLVSTVENLEHEELIEERAQIQRLEKLKAESELRECGRECLQLKKERDGFNETVKSISEDKRIMRELKKGNCDLKGEKLKAETEIDFYERKFEDLEMSDGPTSNFGVPGEVVGEKGAVKESQA</sequence>
<keyword evidence="4" id="KW-1185">Reference proteome</keyword>
<accession>A0AAV1S1C2</accession>
<evidence type="ECO:0000256" key="2">
    <source>
        <dbReference type="SAM" id="MobiDB-lite"/>
    </source>
</evidence>
<dbReference type="PANTHER" id="PTHR34380">
    <property type="entry name" value="BNAA03G12380D PROTEIN"/>
    <property type="match status" value="1"/>
</dbReference>
<dbReference type="EMBL" id="CAWUPB010001160">
    <property type="protein sequence ID" value="CAK7341843.1"/>
    <property type="molecule type" value="Genomic_DNA"/>
</dbReference>
<evidence type="ECO:0000313" key="3">
    <source>
        <dbReference type="EMBL" id="CAK7341843.1"/>
    </source>
</evidence>
<gene>
    <name evidence="3" type="ORF">DCAF_LOCUS16489</name>
</gene>
<dbReference type="Proteomes" id="UP001314170">
    <property type="component" value="Unassembled WGS sequence"/>
</dbReference>
<dbReference type="PANTHER" id="PTHR34380:SF8">
    <property type="entry name" value="DNA DOUBLE-STRAND BREAK REPAIR RAD50 ATPASE"/>
    <property type="match status" value="1"/>
</dbReference>
<proteinExistence type="predicted"/>
<dbReference type="AlphaFoldDB" id="A0AAV1S1C2"/>
<evidence type="ECO:0000256" key="1">
    <source>
        <dbReference type="SAM" id="Coils"/>
    </source>
</evidence>
<reference evidence="3 4" key="1">
    <citation type="submission" date="2024-01" db="EMBL/GenBank/DDBJ databases">
        <authorList>
            <person name="Waweru B."/>
        </authorList>
    </citation>
    <scope>NUCLEOTIDE SEQUENCE [LARGE SCALE GENOMIC DNA]</scope>
</reference>
<comment type="caution">
    <text evidence="3">The sequence shown here is derived from an EMBL/GenBank/DDBJ whole genome shotgun (WGS) entry which is preliminary data.</text>
</comment>
<evidence type="ECO:0000313" key="4">
    <source>
        <dbReference type="Proteomes" id="UP001314170"/>
    </source>
</evidence>
<feature type="compositionally biased region" description="Basic and acidic residues" evidence="2">
    <location>
        <begin position="151"/>
        <end position="162"/>
    </location>
</feature>
<feature type="coiled-coil region" evidence="1">
    <location>
        <begin position="53"/>
        <end position="85"/>
    </location>
</feature>
<name>A0AAV1S1C2_9ROSI</name>